<dbReference type="Proteomes" id="UP000737018">
    <property type="component" value="Unassembled WGS sequence"/>
</dbReference>
<dbReference type="EMBL" id="JRKL02005050">
    <property type="protein sequence ID" value="KAF3951222.1"/>
    <property type="molecule type" value="Genomic_DNA"/>
</dbReference>
<evidence type="ECO:0000313" key="2">
    <source>
        <dbReference type="Proteomes" id="UP000737018"/>
    </source>
</evidence>
<comment type="caution">
    <text evidence="1">The sequence shown here is derived from an EMBL/GenBank/DDBJ whole genome shotgun (WGS) entry which is preliminary data.</text>
</comment>
<proteinExistence type="predicted"/>
<sequence length="101" mass="11673">MNQAADPLRRPTPQTHLEVSALTLPSQTHDKSSSSLQLILAFSSIDFFKKFNVIVLCSRILLKNECKETELPYVGQLVVRSFVMDFRWFHPLSRMDNCIFK</sequence>
<protein>
    <submittedName>
        <fullName evidence="1">Uncharacterized protein</fullName>
    </submittedName>
</protein>
<organism evidence="1 2">
    <name type="scientific">Castanea mollissima</name>
    <name type="common">Chinese chestnut</name>
    <dbReference type="NCBI Taxonomy" id="60419"/>
    <lineage>
        <taxon>Eukaryota</taxon>
        <taxon>Viridiplantae</taxon>
        <taxon>Streptophyta</taxon>
        <taxon>Embryophyta</taxon>
        <taxon>Tracheophyta</taxon>
        <taxon>Spermatophyta</taxon>
        <taxon>Magnoliopsida</taxon>
        <taxon>eudicotyledons</taxon>
        <taxon>Gunneridae</taxon>
        <taxon>Pentapetalae</taxon>
        <taxon>rosids</taxon>
        <taxon>fabids</taxon>
        <taxon>Fagales</taxon>
        <taxon>Fagaceae</taxon>
        <taxon>Castanea</taxon>
    </lineage>
</organism>
<accession>A0A8J4VAZ2</accession>
<gene>
    <name evidence="1" type="ORF">CMV_023105</name>
</gene>
<keyword evidence="2" id="KW-1185">Reference proteome</keyword>
<dbReference type="AlphaFoldDB" id="A0A8J4VAZ2"/>
<evidence type="ECO:0000313" key="1">
    <source>
        <dbReference type="EMBL" id="KAF3951222.1"/>
    </source>
</evidence>
<reference evidence="1" key="1">
    <citation type="submission" date="2020-03" db="EMBL/GenBank/DDBJ databases">
        <title>Castanea mollissima Vanexum genome sequencing.</title>
        <authorList>
            <person name="Staton M."/>
        </authorList>
    </citation>
    <scope>NUCLEOTIDE SEQUENCE</scope>
    <source>
        <tissue evidence="1">Leaf</tissue>
    </source>
</reference>
<name>A0A8J4VAZ2_9ROSI</name>